<dbReference type="STRING" id="29730.A0A0D2UPB7"/>
<dbReference type="Proteomes" id="UP000032304">
    <property type="component" value="Chromosome 11"/>
</dbReference>
<sequence length="88" mass="9907">MISSEEPPSCSKCLVVLFIFFIACTKYCNAQTPTATTDPSEGMVFYSSFSRTDEMTKSIKIIQQVLEGILGGPYENLEIHCFDRERDP</sequence>
<reference evidence="2 3" key="1">
    <citation type="journal article" date="2012" name="Nature">
        <title>Repeated polyploidization of Gossypium genomes and the evolution of spinnable cotton fibres.</title>
        <authorList>
            <person name="Paterson A.H."/>
            <person name="Wendel J.F."/>
            <person name="Gundlach H."/>
            <person name="Guo H."/>
            <person name="Jenkins J."/>
            <person name="Jin D."/>
            <person name="Llewellyn D."/>
            <person name="Showmaker K.C."/>
            <person name="Shu S."/>
            <person name="Udall J."/>
            <person name="Yoo M.J."/>
            <person name="Byers R."/>
            <person name="Chen W."/>
            <person name="Doron-Faigenboim A."/>
            <person name="Duke M.V."/>
            <person name="Gong L."/>
            <person name="Grimwood J."/>
            <person name="Grover C."/>
            <person name="Grupp K."/>
            <person name="Hu G."/>
            <person name="Lee T.H."/>
            <person name="Li J."/>
            <person name="Lin L."/>
            <person name="Liu T."/>
            <person name="Marler B.S."/>
            <person name="Page J.T."/>
            <person name="Roberts A.W."/>
            <person name="Romanel E."/>
            <person name="Sanders W.S."/>
            <person name="Szadkowski E."/>
            <person name="Tan X."/>
            <person name="Tang H."/>
            <person name="Xu C."/>
            <person name="Wang J."/>
            <person name="Wang Z."/>
            <person name="Zhang D."/>
            <person name="Zhang L."/>
            <person name="Ashrafi H."/>
            <person name="Bedon F."/>
            <person name="Bowers J.E."/>
            <person name="Brubaker C.L."/>
            <person name="Chee P.W."/>
            <person name="Das S."/>
            <person name="Gingle A.R."/>
            <person name="Haigler C.H."/>
            <person name="Harker D."/>
            <person name="Hoffmann L.V."/>
            <person name="Hovav R."/>
            <person name="Jones D.C."/>
            <person name="Lemke C."/>
            <person name="Mansoor S."/>
            <person name="ur Rahman M."/>
            <person name="Rainville L.N."/>
            <person name="Rambani A."/>
            <person name="Reddy U.K."/>
            <person name="Rong J.K."/>
            <person name="Saranga Y."/>
            <person name="Scheffler B.E."/>
            <person name="Scheffler J.A."/>
            <person name="Stelly D.M."/>
            <person name="Triplett B.A."/>
            <person name="Van Deynze A."/>
            <person name="Vaslin M.F."/>
            <person name="Waghmare V.N."/>
            <person name="Walford S.A."/>
            <person name="Wright R.J."/>
            <person name="Zaki E.A."/>
            <person name="Zhang T."/>
            <person name="Dennis E.S."/>
            <person name="Mayer K.F."/>
            <person name="Peterson D.G."/>
            <person name="Rokhsar D.S."/>
            <person name="Wang X."/>
            <person name="Schmutz J."/>
        </authorList>
    </citation>
    <scope>NUCLEOTIDE SEQUENCE [LARGE SCALE GENOMIC DNA]</scope>
</reference>
<feature type="signal peptide" evidence="1">
    <location>
        <begin position="1"/>
        <end position="30"/>
    </location>
</feature>
<dbReference type="eggNOG" id="KOG2870">
    <property type="taxonomic scope" value="Eukaryota"/>
</dbReference>
<feature type="chain" id="PRO_5002268745" evidence="1">
    <location>
        <begin position="31"/>
        <end position="88"/>
    </location>
</feature>
<gene>
    <name evidence="2" type="ORF">B456_011G052200</name>
</gene>
<evidence type="ECO:0000313" key="3">
    <source>
        <dbReference type="Proteomes" id="UP000032304"/>
    </source>
</evidence>
<accession>A0A0D2UPB7</accession>
<keyword evidence="3" id="KW-1185">Reference proteome</keyword>
<proteinExistence type="predicted"/>
<evidence type="ECO:0000313" key="2">
    <source>
        <dbReference type="EMBL" id="KJB69981.1"/>
    </source>
</evidence>
<evidence type="ECO:0000256" key="1">
    <source>
        <dbReference type="SAM" id="SignalP"/>
    </source>
</evidence>
<organism evidence="2 3">
    <name type="scientific">Gossypium raimondii</name>
    <name type="common">Peruvian cotton</name>
    <name type="synonym">Gossypium klotzschianum subsp. raimondii</name>
    <dbReference type="NCBI Taxonomy" id="29730"/>
    <lineage>
        <taxon>Eukaryota</taxon>
        <taxon>Viridiplantae</taxon>
        <taxon>Streptophyta</taxon>
        <taxon>Embryophyta</taxon>
        <taxon>Tracheophyta</taxon>
        <taxon>Spermatophyta</taxon>
        <taxon>Magnoliopsida</taxon>
        <taxon>eudicotyledons</taxon>
        <taxon>Gunneridae</taxon>
        <taxon>Pentapetalae</taxon>
        <taxon>rosids</taxon>
        <taxon>malvids</taxon>
        <taxon>Malvales</taxon>
        <taxon>Malvaceae</taxon>
        <taxon>Malvoideae</taxon>
        <taxon>Gossypium</taxon>
    </lineage>
</organism>
<protein>
    <submittedName>
        <fullName evidence="2">Uncharacterized protein</fullName>
    </submittedName>
</protein>
<dbReference type="Gramene" id="KJB69981">
    <property type="protein sequence ID" value="KJB69981"/>
    <property type="gene ID" value="B456_011G052200"/>
</dbReference>
<keyword evidence="1" id="KW-0732">Signal</keyword>
<name>A0A0D2UPB7_GOSRA</name>
<dbReference type="AlphaFoldDB" id="A0A0D2UPB7"/>
<dbReference type="EMBL" id="CM001750">
    <property type="protein sequence ID" value="KJB69981.1"/>
    <property type="molecule type" value="Genomic_DNA"/>
</dbReference>